<protein>
    <submittedName>
        <fullName evidence="1">Uncharacterized protein</fullName>
    </submittedName>
</protein>
<accession>A0A381XIK5</accession>
<feature type="non-terminal residue" evidence="1">
    <location>
        <position position="40"/>
    </location>
</feature>
<proteinExistence type="predicted"/>
<dbReference type="AlphaFoldDB" id="A0A381XIK5"/>
<sequence>MEHANNYGADWRKDITQWLDETLEHSVIDPVIESKKLISE</sequence>
<organism evidence="1">
    <name type="scientific">marine metagenome</name>
    <dbReference type="NCBI Taxonomy" id="408172"/>
    <lineage>
        <taxon>unclassified sequences</taxon>
        <taxon>metagenomes</taxon>
        <taxon>ecological metagenomes</taxon>
    </lineage>
</organism>
<dbReference type="EMBL" id="UINC01015318">
    <property type="protein sequence ID" value="SVA64594.1"/>
    <property type="molecule type" value="Genomic_DNA"/>
</dbReference>
<name>A0A381XIK5_9ZZZZ</name>
<gene>
    <name evidence="1" type="ORF">METZ01_LOCUS117448</name>
</gene>
<reference evidence="1" key="1">
    <citation type="submission" date="2018-05" db="EMBL/GenBank/DDBJ databases">
        <authorList>
            <person name="Lanie J.A."/>
            <person name="Ng W.-L."/>
            <person name="Kazmierczak K.M."/>
            <person name="Andrzejewski T.M."/>
            <person name="Davidsen T.M."/>
            <person name="Wayne K.J."/>
            <person name="Tettelin H."/>
            <person name="Glass J.I."/>
            <person name="Rusch D."/>
            <person name="Podicherti R."/>
            <person name="Tsui H.-C.T."/>
            <person name="Winkler M.E."/>
        </authorList>
    </citation>
    <scope>NUCLEOTIDE SEQUENCE</scope>
</reference>
<evidence type="ECO:0000313" key="1">
    <source>
        <dbReference type="EMBL" id="SVA64594.1"/>
    </source>
</evidence>